<dbReference type="STRING" id="181874.A0A409VAR0"/>
<evidence type="ECO:0000256" key="3">
    <source>
        <dbReference type="SAM" id="MobiDB-lite"/>
    </source>
</evidence>
<dbReference type="EMBL" id="NHTK01006101">
    <property type="protein sequence ID" value="PPQ63992.1"/>
    <property type="molecule type" value="Genomic_DNA"/>
</dbReference>
<sequence length="99" mass="11267">MTRSMTIRLLPFVRYISINRPSPLPLPPKEQREFEELLRKANEQESETHKDAPKELKAEFEGDVNPVTGEKGGPKIEPVKRCGEDPGGDWSFKGRVSDF</sequence>
<keyword evidence="5" id="KW-1185">Reference proteome</keyword>
<comment type="caution">
    <text evidence="4">The sequence shown here is derived from an EMBL/GenBank/DDBJ whole genome shotgun (WGS) entry which is preliminary data.</text>
</comment>
<proteinExistence type="inferred from homology"/>
<feature type="compositionally biased region" description="Basic and acidic residues" evidence="3">
    <location>
        <begin position="41"/>
        <end position="60"/>
    </location>
</feature>
<organism evidence="4 5">
    <name type="scientific">Panaeolus cyanescens</name>
    <dbReference type="NCBI Taxonomy" id="181874"/>
    <lineage>
        <taxon>Eukaryota</taxon>
        <taxon>Fungi</taxon>
        <taxon>Dikarya</taxon>
        <taxon>Basidiomycota</taxon>
        <taxon>Agaricomycotina</taxon>
        <taxon>Agaricomycetes</taxon>
        <taxon>Agaricomycetidae</taxon>
        <taxon>Agaricales</taxon>
        <taxon>Agaricineae</taxon>
        <taxon>Galeropsidaceae</taxon>
        <taxon>Panaeolus</taxon>
    </lineage>
</organism>
<dbReference type="GO" id="GO:0034553">
    <property type="term" value="P:mitochondrial respiratory chain complex II assembly"/>
    <property type="evidence" value="ECO:0007669"/>
    <property type="project" value="TreeGrafter"/>
</dbReference>
<comment type="similarity">
    <text evidence="1">Belongs to the SDHAF4 family.</text>
</comment>
<dbReference type="InParanoid" id="A0A409VAR0"/>
<accession>A0A409VAR0</accession>
<dbReference type="PANTHER" id="PTHR28524">
    <property type="entry name" value="SUCCINATE DEHYDROGENASE ASSEMBLY FACTOR 4, MITOCHONDRIAL"/>
    <property type="match status" value="1"/>
</dbReference>
<feature type="compositionally biased region" description="Basic and acidic residues" evidence="3">
    <location>
        <begin position="72"/>
        <end position="84"/>
    </location>
</feature>
<reference evidence="4 5" key="1">
    <citation type="journal article" date="2018" name="Evol. Lett.">
        <title>Horizontal gene cluster transfer increased hallucinogenic mushroom diversity.</title>
        <authorList>
            <person name="Reynolds H.T."/>
            <person name="Vijayakumar V."/>
            <person name="Gluck-Thaler E."/>
            <person name="Korotkin H.B."/>
            <person name="Matheny P.B."/>
            <person name="Slot J.C."/>
        </authorList>
    </citation>
    <scope>NUCLEOTIDE SEQUENCE [LARGE SCALE GENOMIC DNA]</scope>
    <source>
        <strain evidence="4 5">2629</strain>
    </source>
</reference>
<gene>
    <name evidence="4" type="ORF">CVT24_009421</name>
</gene>
<dbReference type="Proteomes" id="UP000284842">
    <property type="component" value="Unassembled WGS sequence"/>
</dbReference>
<dbReference type="GO" id="GO:0005739">
    <property type="term" value="C:mitochondrion"/>
    <property type="evidence" value="ECO:0007669"/>
    <property type="project" value="TreeGrafter"/>
</dbReference>
<evidence type="ECO:0000256" key="2">
    <source>
        <dbReference type="ARBA" id="ARBA00022170"/>
    </source>
</evidence>
<evidence type="ECO:0000313" key="5">
    <source>
        <dbReference type="Proteomes" id="UP000284842"/>
    </source>
</evidence>
<dbReference type="Pfam" id="PF07896">
    <property type="entry name" value="DUF1674"/>
    <property type="match status" value="1"/>
</dbReference>
<feature type="region of interest" description="Disordered" evidence="3">
    <location>
        <begin position="41"/>
        <end position="88"/>
    </location>
</feature>
<dbReference type="InterPro" id="IPR012875">
    <property type="entry name" value="SDHF4"/>
</dbReference>
<dbReference type="FunCoup" id="A0A409VAR0">
    <property type="interactions" value="156"/>
</dbReference>
<dbReference type="PANTHER" id="PTHR28524:SF3">
    <property type="entry name" value="SUCCINATE DEHYDROGENASE ASSEMBLY FACTOR 4, MITOCHONDRIAL"/>
    <property type="match status" value="1"/>
</dbReference>
<protein>
    <recommendedName>
        <fullName evidence="2">Succinate dehydrogenase assembly factor 4, mitochondrial</fullName>
    </recommendedName>
</protein>
<evidence type="ECO:0000313" key="4">
    <source>
        <dbReference type="EMBL" id="PPQ63992.1"/>
    </source>
</evidence>
<evidence type="ECO:0000256" key="1">
    <source>
        <dbReference type="ARBA" id="ARBA00005701"/>
    </source>
</evidence>
<dbReference type="OrthoDB" id="201362at2759"/>
<dbReference type="AlphaFoldDB" id="A0A409VAR0"/>
<name>A0A409VAR0_9AGAR</name>